<dbReference type="EMBL" id="KY630187">
    <property type="protein sequence ID" value="AQW88728.1"/>
    <property type="molecule type" value="Genomic_DNA"/>
</dbReference>
<reference evidence="1" key="1">
    <citation type="submission" date="2017-02" db="EMBL/GenBank/DDBJ databases">
        <title>Genome sequence of Serratia marcescens phage BF.</title>
        <authorList>
            <person name="Casey E."/>
            <person name="Fitzgerald B."/>
            <person name="Mahony J."/>
            <person name="Lugli G."/>
            <person name="Ventura M."/>
            <person name="van Sinderen D."/>
        </authorList>
    </citation>
    <scope>NUCLEOTIDE SEQUENCE [LARGE SCALE GENOMIC DNA]</scope>
</reference>
<dbReference type="Proteomes" id="UP000221837">
    <property type="component" value="Genome"/>
</dbReference>
<dbReference type="OrthoDB" id="5431at10239"/>
<name>A0A1S6UAG8_9CAUD</name>
<gene>
    <name evidence="1" type="ORF">BF_0203</name>
</gene>
<accession>A0A1S6UAG8</accession>
<evidence type="ECO:0000313" key="2">
    <source>
        <dbReference type="Proteomes" id="UP000221837"/>
    </source>
</evidence>
<proteinExistence type="predicted"/>
<protein>
    <submittedName>
        <fullName evidence="1">Structural protein</fullName>
    </submittedName>
</protein>
<organism evidence="1 2">
    <name type="scientific">Serratia phage BF</name>
    <dbReference type="NCBI Taxonomy" id="1962671"/>
    <lineage>
        <taxon>Viruses</taxon>
        <taxon>Duplodnaviria</taxon>
        <taxon>Heunggongvirae</taxon>
        <taxon>Uroviricota</taxon>
        <taxon>Caudoviricetes</taxon>
        <taxon>Eneladusvirus</taxon>
        <taxon>Eneladusvirus BF</taxon>
    </lineage>
</organism>
<sequence>MSDFLDSLVTTGTEIVSNVVSSATIIKNPPLEQYNAAQRVFSSAGEGGFSSYTLPKLKYSFIVEFVIGEFAKNFIETQLPDTHTGFDVKNVSCFVRDVNLPSVSFTVEQLNQYNKTRFQAGKVDYKPVNITFYDTADGAAFLLFDAYRKYYYGDFFVKSAASFRNDVLSSPIEFEAMGSNWGRSVMNNGNSDKQYFFKRINIYEIDNDTYTCHNMFNVFVEDITLETKSMESSGEPSTFTMTLRYEGIGNLGPDGYNSISVPTVGIGQLITDTTGLGKSGFFKYFGQMDDKSIGILTVGKIIRAGTAGYDIVTSIGDILNGNISPDTIRNLGSAVVKGANAIGLGSIVSSANEAFGLGNILGDF</sequence>
<keyword evidence="2" id="KW-1185">Reference proteome</keyword>
<evidence type="ECO:0000313" key="1">
    <source>
        <dbReference type="EMBL" id="AQW88728.1"/>
    </source>
</evidence>